<dbReference type="OrthoDB" id="8026949at2759"/>
<dbReference type="EMBL" id="JAGPXF010000001">
    <property type="protein sequence ID" value="KAH7262152.1"/>
    <property type="molecule type" value="Genomic_DNA"/>
</dbReference>
<sequence>MDLNDIKQAVQKYIKAVNGERSLVQVFTNLDIQGNTDKKYTISYRFVKKPDRPRKIEG</sequence>
<dbReference type="AlphaFoldDB" id="A0A8K0WGU0"/>
<protein>
    <submittedName>
        <fullName evidence="1">Uncharacterized protein</fullName>
    </submittedName>
</protein>
<gene>
    <name evidence="1" type="ORF">BKA59DRAFT_505189</name>
</gene>
<name>A0A8K0WGU0_9HYPO</name>
<reference evidence="1" key="1">
    <citation type="journal article" date="2021" name="Nat. Commun.">
        <title>Genetic determinants of endophytism in the Arabidopsis root mycobiome.</title>
        <authorList>
            <person name="Mesny F."/>
            <person name="Miyauchi S."/>
            <person name="Thiergart T."/>
            <person name="Pickel B."/>
            <person name="Atanasova L."/>
            <person name="Karlsson M."/>
            <person name="Huettel B."/>
            <person name="Barry K.W."/>
            <person name="Haridas S."/>
            <person name="Chen C."/>
            <person name="Bauer D."/>
            <person name="Andreopoulos W."/>
            <person name="Pangilinan J."/>
            <person name="LaButti K."/>
            <person name="Riley R."/>
            <person name="Lipzen A."/>
            <person name="Clum A."/>
            <person name="Drula E."/>
            <person name="Henrissat B."/>
            <person name="Kohler A."/>
            <person name="Grigoriev I.V."/>
            <person name="Martin F.M."/>
            <person name="Hacquard S."/>
        </authorList>
    </citation>
    <scope>NUCLEOTIDE SEQUENCE</scope>
    <source>
        <strain evidence="1">MPI-SDFR-AT-0068</strain>
    </source>
</reference>
<dbReference type="Proteomes" id="UP000813427">
    <property type="component" value="Unassembled WGS sequence"/>
</dbReference>
<organism evidence="1 2">
    <name type="scientific">Fusarium tricinctum</name>
    <dbReference type="NCBI Taxonomy" id="61284"/>
    <lineage>
        <taxon>Eukaryota</taxon>
        <taxon>Fungi</taxon>
        <taxon>Dikarya</taxon>
        <taxon>Ascomycota</taxon>
        <taxon>Pezizomycotina</taxon>
        <taxon>Sordariomycetes</taxon>
        <taxon>Hypocreomycetidae</taxon>
        <taxon>Hypocreales</taxon>
        <taxon>Nectriaceae</taxon>
        <taxon>Fusarium</taxon>
        <taxon>Fusarium tricinctum species complex</taxon>
    </lineage>
</organism>
<accession>A0A8K0WGU0</accession>
<evidence type="ECO:0000313" key="1">
    <source>
        <dbReference type="EMBL" id="KAH7262152.1"/>
    </source>
</evidence>
<comment type="caution">
    <text evidence="1">The sequence shown here is derived from an EMBL/GenBank/DDBJ whole genome shotgun (WGS) entry which is preliminary data.</text>
</comment>
<keyword evidence="2" id="KW-1185">Reference proteome</keyword>
<proteinExistence type="predicted"/>
<evidence type="ECO:0000313" key="2">
    <source>
        <dbReference type="Proteomes" id="UP000813427"/>
    </source>
</evidence>